<keyword evidence="7" id="KW-1185">Reference proteome</keyword>
<feature type="region of interest" description="Disordered" evidence="5">
    <location>
        <begin position="30"/>
        <end position="57"/>
    </location>
</feature>
<dbReference type="PANTHER" id="PTHR37467">
    <property type="entry name" value="EXPORTED CALCIUM-BINDING GLYCOPROTEIN-RELATED"/>
    <property type="match status" value="1"/>
</dbReference>
<dbReference type="Gene3D" id="4.10.1080.10">
    <property type="entry name" value="TSP type-3 repeat"/>
    <property type="match status" value="2"/>
</dbReference>
<protein>
    <submittedName>
        <fullName evidence="6">Thrombospondin type 3 repeat-containing protein</fullName>
    </submittedName>
</protein>
<dbReference type="EMBL" id="FNIA01000033">
    <property type="protein sequence ID" value="SDN40491.1"/>
    <property type="molecule type" value="Genomic_DNA"/>
</dbReference>
<keyword evidence="3" id="KW-0732">Signal</keyword>
<dbReference type="InterPro" id="IPR028974">
    <property type="entry name" value="TSP_type-3_rpt"/>
</dbReference>
<evidence type="ECO:0000313" key="6">
    <source>
        <dbReference type="EMBL" id="SDN40491.1"/>
    </source>
</evidence>
<dbReference type="Proteomes" id="UP000199370">
    <property type="component" value="Unassembled WGS sequence"/>
</dbReference>
<feature type="compositionally biased region" description="Acidic residues" evidence="5">
    <location>
        <begin position="707"/>
        <end position="723"/>
    </location>
</feature>
<feature type="compositionally biased region" description="Polar residues" evidence="5">
    <location>
        <begin position="875"/>
        <end position="903"/>
    </location>
</feature>
<feature type="compositionally biased region" description="Acidic residues" evidence="5">
    <location>
        <begin position="739"/>
        <end position="754"/>
    </location>
</feature>
<dbReference type="GO" id="GO:0007155">
    <property type="term" value="P:cell adhesion"/>
    <property type="evidence" value="ECO:0007669"/>
    <property type="project" value="InterPro"/>
</dbReference>
<dbReference type="PROSITE" id="PS00018">
    <property type="entry name" value="EF_HAND_1"/>
    <property type="match status" value="2"/>
</dbReference>
<dbReference type="SUPFAM" id="SSF103647">
    <property type="entry name" value="TSP type-3 repeat"/>
    <property type="match status" value="2"/>
</dbReference>
<feature type="region of interest" description="Disordered" evidence="5">
    <location>
        <begin position="1038"/>
        <end position="1135"/>
    </location>
</feature>
<comment type="subcellular location">
    <subcellularLocation>
        <location evidence="1">Secreted</location>
    </subcellularLocation>
</comment>
<feature type="region of interest" description="Disordered" evidence="5">
    <location>
        <begin position="1263"/>
        <end position="1365"/>
    </location>
</feature>
<name>A0A1H0B496_9EURY</name>
<keyword evidence="2" id="KW-0964">Secreted</keyword>
<feature type="compositionally biased region" description="Acidic residues" evidence="5">
    <location>
        <begin position="1073"/>
        <end position="1085"/>
    </location>
</feature>
<feature type="compositionally biased region" description="Acidic residues" evidence="5">
    <location>
        <begin position="494"/>
        <end position="504"/>
    </location>
</feature>
<dbReference type="PANTHER" id="PTHR37467:SF1">
    <property type="entry name" value="EXPORTED CALCIUM-BINDING GLYCOPROTEIN"/>
    <property type="match status" value="1"/>
</dbReference>
<feature type="compositionally biased region" description="Polar residues" evidence="5">
    <location>
        <begin position="846"/>
        <end position="863"/>
    </location>
</feature>
<feature type="region of interest" description="Disordered" evidence="5">
    <location>
        <begin position="317"/>
        <end position="345"/>
    </location>
</feature>
<feature type="compositionally biased region" description="Polar residues" evidence="5">
    <location>
        <begin position="1038"/>
        <end position="1050"/>
    </location>
</feature>
<evidence type="ECO:0000256" key="4">
    <source>
        <dbReference type="ARBA" id="ARBA00022837"/>
    </source>
</evidence>
<feature type="region of interest" description="Disordered" evidence="5">
    <location>
        <begin position="831"/>
        <end position="915"/>
    </location>
</feature>
<dbReference type="InterPro" id="IPR018247">
    <property type="entry name" value="EF_Hand_1_Ca_BS"/>
</dbReference>
<reference evidence="6 7" key="1">
    <citation type="submission" date="2016-10" db="EMBL/GenBank/DDBJ databases">
        <authorList>
            <person name="de Groot N.N."/>
        </authorList>
    </citation>
    <scope>NUCLEOTIDE SEQUENCE [LARGE SCALE GENOMIC DNA]</scope>
    <source>
        <strain evidence="7">EB21,IBRC-M 10013,KCTC 4048</strain>
    </source>
</reference>
<feature type="compositionally biased region" description="Polar residues" evidence="5">
    <location>
        <begin position="1306"/>
        <end position="1315"/>
    </location>
</feature>
<dbReference type="Pfam" id="PF18884">
    <property type="entry name" value="TSP3_bac"/>
    <property type="match status" value="6"/>
</dbReference>
<feature type="region of interest" description="Disordered" evidence="5">
    <location>
        <begin position="486"/>
        <end position="527"/>
    </location>
</feature>
<dbReference type="InterPro" id="IPR053180">
    <property type="entry name" value="Ca-binding_acidic-repeat"/>
</dbReference>
<evidence type="ECO:0000256" key="5">
    <source>
        <dbReference type="SAM" id="MobiDB-lite"/>
    </source>
</evidence>
<feature type="region of interest" description="Disordered" evidence="5">
    <location>
        <begin position="379"/>
        <end position="419"/>
    </location>
</feature>
<evidence type="ECO:0000256" key="1">
    <source>
        <dbReference type="ARBA" id="ARBA00004613"/>
    </source>
</evidence>
<feature type="region of interest" description="Disordered" evidence="5">
    <location>
        <begin position="637"/>
        <end position="663"/>
    </location>
</feature>
<sequence length="1365" mass="145002">MRNLNGTKAVIFALLIVTSTFTPVAFAHPSNSADTLPHSTESRSATTPQQTLPELLSDTGPRFQRDVARSQIQSLETNDNWGLERSKDRAIDLLNDSFSTYRDPIRVDSRTVFYSDVSTVRALSRFGRTDQRGSVDNATQILVQADRWTANASLQDARRALNQTSGLSAEDRHTVESHLELAERSMQWADHYRDREPRARSERGAFQQRMQYRAQAILYYGAAWHHAQEALDELDDETAPNVTILTRSDPAHNGSIERRIVGTVSDPRAYELGNVTVTLNDGDTATVPLNATTAPGVNATFQFNLTLTQQVNRVNVSVAEPTDDDDSGWDRRGRGNRGRSNTARNGQSSFWCEIFSCEEPADTTDSDVLRLDADGLTDQYETSRTETDPLGPDSDSAATDANEAGNGTLDGLEDFDDDGLTSVREARNGLDPVDPDTDGDRLEDGLEFVTRNLDPALADTDDDGTPDGAEDFDGDALTNVEEQAIGTDLLNSDTDADQLDDGYENDTTRTDPLAADSNTTLAPGNQAGNGVIDGEEDFDNDTLPTHVEANEGTDPFAVDTDADQLTDPFEVTWDVVDATDNDTDADGILDASEDHDNDTLDNLREQQLGTSPVSNDTDADGLTDAYEIRVTNTTATLNDSDSTRTDVDEAGDGTLDGAEDFDGDGVETELEATIGTDPFDADTDDDQLTDAFEHEYDSGLDPLANDTDGDNESDAVEDPDTDTLDNLREQNLGTHPFEADSDGDNLTDGYEVDTTETHPVIPDSDSNRTVPDEANNSIVDGNEDFDDDGLITAFEVGLGTEPFDPDSDDDGLHDGFEANYSVISAVSADTDDDNVSDAAEDHDSDTLTNLREQQVGASPVSNDTDGDGLLDAFEVNQTLTAPDGANSNSSATPSDEGANNLSDASEDLDGDGLSNLEEQEIGTDPLAVDTDEDGLVDGYEVNVTGTSPLLNDSDSVETPVNESGDTVIDGLEDFDDDGVIAFHEWYYNTSPFSADTDADNLSDRYEANWSVFQGFTADSDGDGVGDALEDTDNDSLTTLQEKQNGTSPVSADTDGDGLSDYEEVVGNTSPLDADTDGDGLSDYEELQLNTDATSSDTDNDGVRDGNETYDSDVSDNETGTSISVTGEGYLGDDVGIQPQATYHNQTESRRSPVVQVTESDAVESATVTMQYNESTTENPENLAIYEYDLESGIWTRANTTLNSTNGTVSTTTTNLTYYTVFNSTQWQEETTVDGPASNFSSVECTGSCSVENGVLVIGGSRSASISESSSNNSSGGISTLGVSGPGGGDEEDTDGDGVANAVDNCPGTSNPGQTDSDGDGVGDACDSTNDGGNGGSGGDDGNTGGSGGDDGNTGGSGGDDGNTGG</sequence>
<feature type="region of interest" description="Disordered" evidence="5">
    <location>
        <begin position="943"/>
        <end position="962"/>
    </location>
</feature>
<evidence type="ECO:0000256" key="3">
    <source>
        <dbReference type="ARBA" id="ARBA00022729"/>
    </source>
</evidence>
<feature type="non-terminal residue" evidence="6">
    <location>
        <position position="1365"/>
    </location>
</feature>
<feature type="region of interest" description="Disordered" evidence="5">
    <location>
        <begin position="694"/>
        <end position="787"/>
    </location>
</feature>
<feature type="compositionally biased region" description="Polar residues" evidence="5">
    <location>
        <begin position="516"/>
        <end position="527"/>
    </location>
</feature>
<feature type="compositionally biased region" description="Low complexity" evidence="5">
    <location>
        <begin position="1263"/>
        <end position="1277"/>
    </location>
</feature>
<feature type="compositionally biased region" description="Polar residues" evidence="5">
    <location>
        <begin position="30"/>
        <end position="52"/>
    </location>
</feature>
<dbReference type="Pfam" id="PF02412">
    <property type="entry name" value="TSP_3"/>
    <property type="match status" value="1"/>
</dbReference>
<dbReference type="GO" id="GO:0005509">
    <property type="term" value="F:calcium ion binding"/>
    <property type="evidence" value="ECO:0007669"/>
    <property type="project" value="InterPro"/>
</dbReference>
<keyword evidence="4" id="KW-0106">Calcium</keyword>
<evidence type="ECO:0000256" key="2">
    <source>
        <dbReference type="ARBA" id="ARBA00022525"/>
    </source>
</evidence>
<feature type="compositionally biased region" description="Gly residues" evidence="5">
    <location>
        <begin position="1331"/>
        <end position="1365"/>
    </location>
</feature>
<gene>
    <name evidence="6" type="ORF">SAMN05192554_13324</name>
</gene>
<accession>A0A1H0B496</accession>
<feature type="compositionally biased region" description="Acidic residues" evidence="5">
    <location>
        <begin position="1053"/>
        <end position="1063"/>
    </location>
</feature>
<evidence type="ECO:0000313" key="7">
    <source>
        <dbReference type="Proteomes" id="UP000199370"/>
    </source>
</evidence>
<organism evidence="6 7">
    <name type="scientific">Haloarchaeobius iranensis</name>
    <dbReference type="NCBI Taxonomy" id="996166"/>
    <lineage>
        <taxon>Archaea</taxon>
        <taxon>Methanobacteriati</taxon>
        <taxon>Methanobacteriota</taxon>
        <taxon>Stenosarchaea group</taxon>
        <taxon>Halobacteria</taxon>
        <taxon>Halobacteriales</taxon>
        <taxon>Halorubellaceae</taxon>
        <taxon>Haloarchaeobius</taxon>
    </lineage>
</organism>
<dbReference type="InterPro" id="IPR059100">
    <property type="entry name" value="TSP3_bac"/>
</dbReference>
<dbReference type="InterPro" id="IPR003367">
    <property type="entry name" value="Thrombospondin_3-like_rpt"/>
</dbReference>
<proteinExistence type="predicted"/>